<dbReference type="OrthoDB" id="5833798at2759"/>
<feature type="region of interest" description="Disordered" evidence="1">
    <location>
        <begin position="79"/>
        <end position="123"/>
    </location>
</feature>
<gene>
    <name evidence="2" type="ORF">HPBE_LOCUS3167</name>
</gene>
<protein>
    <submittedName>
        <fullName evidence="4">Reverse transcriptase domain-containing protein</fullName>
    </submittedName>
</protein>
<dbReference type="AlphaFoldDB" id="A0A183FAH4"/>
<reference evidence="2 3" key="1">
    <citation type="submission" date="2018-11" db="EMBL/GenBank/DDBJ databases">
        <authorList>
            <consortium name="Pathogen Informatics"/>
        </authorList>
    </citation>
    <scope>NUCLEOTIDE SEQUENCE [LARGE SCALE GENOMIC DNA]</scope>
</reference>
<organism evidence="3 4">
    <name type="scientific">Heligmosomoides polygyrus</name>
    <name type="common">Parasitic roundworm</name>
    <dbReference type="NCBI Taxonomy" id="6339"/>
    <lineage>
        <taxon>Eukaryota</taxon>
        <taxon>Metazoa</taxon>
        <taxon>Ecdysozoa</taxon>
        <taxon>Nematoda</taxon>
        <taxon>Chromadorea</taxon>
        <taxon>Rhabditida</taxon>
        <taxon>Rhabditina</taxon>
        <taxon>Rhabditomorpha</taxon>
        <taxon>Strongyloidea</taxon>
        <taxon>Heligmosomidae</taxon>
        <taxon>Heligmosomoides</taxon>
    </lineage>
</organism>
<sequence length="123" mass="13845">MFFNQVVVEKTVLDSWLKYTTIRIWKKKAILADCTSYLPIHLLSHSMKIFERIVDGRIRDVTQLSTNQCGFVAGCSTVNSTPHTSETSVCPNSNATRRSYSDRKTPRETEAGASFPPGFREGL</sequence>
<accession>A0A3P7UAH2</accession>
<reference evidence="4" key="2">
    <citation type="submission" date="2019-09" db="UniProtKB">
        <authorList>
            <consortium name="WormBaseParasite"/>
        </authorList>
    </citation>
    <scope>IDENTIFICATION</scope>
</reference>
<evidence type="ECO:0000256" key="1">
    <source>
        <dbReference type="SAM" id="MobiDB-lite"/>
    </source>
</evidence>
<feature type="compositionally biased region" description="Polar residues" evidence="1">
    <location>
        <begin position="79"/>
        <end position="98"/>
    </location>
</feature>
<accession>A0A183FAH4</accession>
<evidence type="ECO:0000313" key="4">
    <source>
        <dbReference type="WBParaSite" id="HPBE_0000316601-mRNA-1"/>
    </source>
</evidence>
<keyword evidence="3" id="KW-1185">Reference proteome</keyword>
<proteinExistence type="predicted"/>
<dbReference type="Proteomes" id="UP000050761">
    <property type="component" value="Unassembled WGS sequence"/>
</dbReference>
<evidence type="ECO:0000313" key="3">
    <source>
        <dbReference type="Proteomes" id="UP000050761"/>
    </source>
</evidence>
<dbReference type="EMBL" id="UZAH01006745">
    <property type="protein sequence ID" value="VDO31651.1"/>
    <property type="molecule type" value="Genomic_DNA"/>
</dbReference>
<name>A0A183FAH4_HELPZ</name>
<dbReference type="WBParaSite" id="HPBE_0000316601-mRNA-1">
    <property type="protein sequence ID" value="HPBE_0000316601-mRNA-1"/>
    <property type="gene ID" value="HPBE_0000316601"/>
</dbReference>
<feature type="compositionally biased region" description="Basic and acidic residues" evidence="1">
    <location>
        <begin position="99"/>
        <end position="110"/>
    </location>
</feature>
<evidence type="ECO:0000313" key="2">
    <source>
        <dbReference type="EMBL" id="VDO31651.1"/>
    </source>
</evidence>